<evidence type="ECO:0000313" key="10">
    <source>
        <dbReference type="EMBL" id="MDP9800732.1"/>
    </source>
</evidence>
<evidence type="ECO:0000256" key="3">
    <source>
        <dbReference type="ARBA" id="ARBA00022475"/>
    </source>
</evidence>
<feature type="transmembrane region" description="Helical" evidence="8">
    <location>
        <begin position="6"/>
        <end position="24"/>
    </location>
</feature>
<comment type="subcellular location">
    <subcellularLocation>
        <location evidence="1">Cell membrane</location>
        <topology evidence="1">Multi-pass membrane protein</topology>
    </subcellularLocation>
</comment>
<evidence type="ECO:0000256" key="2">
    <source>
        <dbReference type="ARBA" id="ARBA00004936"/>
    </source>
</evidence>
<dbReference type="InterPro" id="IPR000917">
    <property type="entry name" value="Sulfatase_N"/>
</dbReference>
<keyword evidence="5 8" id="KW-1133">Transmembrane helix</keyword>
<organism evidence="10 11">
    <name type="scientific">Arcanobacterium wilhelmae</name>
    <dbReference type="NCBI Taxonomy" id="1803177"/>
    <lineage>
        <taxon>Bacteria</taxon>
        <taxon>Bacillati</taxon>
        <taxon>Actinomycetota</taxon>
        <taxon>Actinomycetes</taxon>
        <taxon>Actinomycetales</taxon>
        <taxon>Actinomycetaceae</taxon>
        <taxon>Arcanobacterium</taxon>
    </lineage>
</organism>
<feature type="transmembrane region" description="Helical" evidence="8">
    <location>
        <begin position="31"/>
        <end position="49"/>
    </location>
</feature>
<comment type="pathway">
    <text evidence="2">Cell wall biogenesis; lipoteichoic acid biosynthesis.</text>
</comment>
<keyword evidence="11" id="KW-1185">Reference proteome</keyword>
<evidence type="ECO:0000256" key="4">
    <source>
        <dbReference type="ARBA" id="ARBA00022692"/>
    </source>
</evidence>
<name>A0ABT9NAL7_9ACTO</name>
<keyword evidence="6 8" id="KW-0472">Membrane</keyword>
<evidence type="ECO:0000256" key="1">
    <source>
        <dbReference type="ARBA" id="ARBA00004651"/>
    </source>
</evidence>
<keyword evidence="3" id="KW-1003">Cell membrane</keyword>
<protein>
    <submittedName>
        <fullName evidence="10">Phosphoglycerol transferase</fullName>
        <ecNumber evidence="10">2.7.8.20</ecNumber>
    </submittedName>
</protein>
<dbReference type="SUPFAM" id="SSF53649">
    <property type="entry name" value="Alkaline phosphatase-like"/>
    <property type="match status" value="1"/>
</dbReference>
<keyword evidence="4 8" id="KW-0812">Transmembrane</keyword>
<keyword evidence="10" id="KW-0808">Transferase</keyword>
<dbReference type="EMBL" id="JAUSQW010000001">
    <property type="protein sequence ID" value="MDP9800732.1"/>
    <property type="molecule type" value="Genomic_DNA"/>
</dbReference>
<feature type="transmembrane region" description="Helical" evidence="8">
    <location>
        <begin position="64"/>
        <end position="83"/>
    </location>
</feature>
<sequence length="640" mass="71259">MILSLHVLSILILIGFAFLTFGVNKAAVARGAAVGLFANAGAFIGVVYGTRHKFLYGATASPKFMVLFLGVTLVAGFAMLFLLSLAHRDVLERKEKPWTWRQLLPILGGAFLGLLIGAIFFITKTVADSVDTVSADQILFILTQGNGETTVEQTLEFYNYMVAPIIWIGLVGAGVGTIRSDFVWKRGEETPEADGPTSHDDPGTLDQGTPAPVTRAVAPTSPKAFRFPFVRGAAMVAMVGMLGASMGYAAQRLPLGDLVKVYFENSTVVQDNFVMPTDDKIHLPEKKRNLIHIYMESIENSFYSRDMGGYLDHDVMPELAALTKEGVSFSHTDKYGGPQQLYATGHSVAAMISMQAGVPMLASGAGNGKQMSFPDFPTIGDFLSKAGYATDFMVGSDSRWAGLGDYYRRHGNFEVHDLTTFKDQKKIPRNYKVWWGVEDDKLYEYAKELMTKRGSEGKPFYFILENADTHFPNGYPSPRMTEKPFATQYENVIHYSQRETVKLVRWIQSQPWAKDTTIVITGDHRSMDKNFFKKWDKSYNRTVVNMILNPVQGTDLPKSITNNRQYAPFDLFPTILASIGAKIDGDRLGMGVNLYSGKKTLVDEKGVEFLNSELAKRSDFYDQHRETKAATFDRNQDNKF</sequence>
<dbReference type="PANTHER" id="PTHR47371:SF3">
    <property type="entry name" value="PHOSPHOGLYCEROL TRANSFERASE I"/>
    <property type="match status" value="1"/>
</dbReference>
<feature type="domain" description="Sulfatase N-terminal" evidence="9">
    <location>
        <begin position="288"/>
        <end position="580"/>
    </location>
</feature>
<proteinExistence type="predicted"/>
<feature type="transmembrane region" description="Helical" evidence="8">
    <location>
        <begin position="229"/>
        <end position="250"/>
    </location>
</feature>
<reference evidence="10 11" key="1">
    <citation type="submission" date="2023-07" db="EMBL/GenBank/DDBJ databases">
        <title>Sequencing the genomes of 1000 actinobacteria strains.</title>
        <authorList>
            <person name="Klenk H.-P."/>
        </authorList>
    </citation>
    <scope>NUCLEOTIDE SEQUENCE [LARGE SCALE GENOMIC DNA]</scope>
    <source>
        <strain evidence="10 11">DSM 102162</strain>
    </source>
</reference>
<evidence type="ECO:0000259" key="9">
    <source>
        <dbReference type="Pfam" id="PF00884"/>
    </source>
</evidence>
<evidence type="ECO:0000256" key="7">
    <source>
        <dbReference type="SAM" id="MobiDB-lite"/>
    </source>
</evidence>
<evidence type="ECO:0000256" key="8">
    <source>
        <dbReference type="SAM" id="Phobius"/>
    </source>
</evidence>
<dbReference type="PANTHER" id="PTHR47371">
    <property type="entry name" value="LIPOTEICHOIC ACID SYNTHASE"/>
    <property type="match status" value="1"/>
</dbReference>
<dbReference type="RefSeq" id="WP_307014352.1">
    <property type="nucleotide sequence ID" value="NZ_JAUSQW010000001.1"/>
</dbReference>
<evidence type="ECO:0000256" key="5">
    <source>
        <dbReference type="ARBA" id="ARBA00022989"/>
    </source>
</evidence>
<evidence type="ECO:0000256" key="6">
    <source>
        <dbReference type="ARBA" id="ARBA00023136"/>
    </source>
</evidence>
<dbReference type="CDD" id="cd16015">
    <property type="entry name" value="LTA_synthase"/>
    <property type="match status" value="1"/>
</dbReference>
<comment type="caution">
    <text evidence="10">The sequence shown here is derived from an EMBL/GenBank/DDBJ whole genome shotgun (WGS) entry which is preliminary data.</text>
</comment>
<dbReference type="InterPro" id="IPR050448">
    <property type="entry name" value="OpgB/LTA_synthase_biosynth"/>
</dbReference>
<dbReference type="EC" id="2.7.8.20" evidence="10"/>
<feature type="region of interest" description="Disordered" evidence="7">
    <location>
        <begin position="188"/>
        <end position="213"/>
    </location>
</feature>
<evidence type="ECO:0000313" key="11">
    <source>
        <dbReference type="Proteomes" id="UP001235966"/>
    </source>
</evidence>
<feature type="transmembrane region" description="Helical" evidence="8">
    <location>
        <begin position="157"/>
        <end position="178"/>
    </location>
</feature>
<dbReference type="Gene3D" id="3.40.720.10">
    <property type="entry name" value="Alkaline Phosphatase, subunit A"/>
    <property type="match status" value="1"/>
</dbReference>
<accession>A0ABT9NAL7</accession>
<dbReference type="Proteomes" id="UP001235966">
    <property type="component" value="Unassembled WGS sequence"/>
</dbReference>
<dbReference type="Pfam" id="PF00884">
    <property type="entry name" value="Sulfatase"/>
    <property type="match status" value="1"/>
</dbReference>
<gene>
    <name evidence="10" type="ORF">J2S49_000808</name>
</gene>
<dbReference type="InterPro" id="IPR017850">
    <property type="entry name" value="Alkaline_phosphatase_core_sf"/>
</dbReference>
<dbReference type="GO" id="GO:0008960">
    <property type="term" value="F:phosphatidylglycerol-membrane-oligosaccharide glycerophosphotransferase activity"/>
    <property type="evidence" value="ECO:0007669"/>
    <property type="project" value="UniProtKB-EC"/>
</dbReference>
<feature type="transmembrane region" description="Helical" evidence="8">
    <location>
        <begin position="103"/>
        <end position="122"/>
    </location>
</feature>